<dbReference type="SUPFAM" id="SSF55469">
    <property type="entry name" value="FMN-dependent nitroreductase-like"/>
    <property type="match status" value="1"/>
</dbReference>
<dbReference type="GO" id="GO:0016491">
    <property type="term" value="F:oxidoreductase activity"/>
    <property type="evidence" value="ECO:0007669"/>
    <property type="project" value="UniProtKB-KW"/>
</dbReference>
<dbReference type="AlphaFoldDB" id="A0A3A1NNB7"/>
<dbReference type="EMBL" id="VNWK01000006">
    <property type="protein sequence ID" value="TXK01279.1"/>
    <property type="molecule type" value="Genomic_DNA"/>
</dbReference>
<evidence type="ECO:0000256" key="4">
    <source>
        <dbReference type="ARBA" id="ARBA00022643"/>
    </source>
</evidence>
<dbReference type="InterPro" id="IPR033878">
    <property type="entry name" value="NfsB-like"/>
</dbReference>
<dbReference type="CDD" id="cd02149">
    <property type="entry name" value="NfsB-like"/>
    <property type="match status" value="1"/>
</dbReference>
<evidence type="ECO:0000256" key="1">
    <source>
        <dbReference type="ARBA" id="ARBA00001917"/>
    </source>
</evidence>
<dbReference type="InterPro" id="IPR000415">
    <property type="entry name" value="Nitroreductase-like"/>
</dbReference>
<proteinExistence type="inferred from homology"/>
<dbReference type="RefSeq" id="WP_119645714.1">
    <property type="nucleotide sequence ID" value="NZ_QXFI01000006.1"/>
</dbReference>
<evidence type="ECO:0000313" key="9">
    <source>
        <dbReference type="EMBL" id="TXK01279.1"/>
    </source>
</evidence>
<evidence type="ECO:0000313" key="10">
    <source>
        <dbReference type="Proteomes" id="UP000266691"/>
    </source>
</evidence>
<keyword evidence="11" id="KW-1185">Reference proteome</keyword>
<dbReference type="PANTHER" id="PTHR43673:SF2">
    <property type="entry name" value="NITROREDUCTASE"/>
    <property type="match status" value="1"/>
</dbReference>
<dbReference type="Proteomes" id="UP000321621">
    <property type="component" value="Unassembled WGS sequence"/>
</dbReference>
<evidence type="ECO:0000313" key="8">
    <source>
        <dbReference type="EMBL" id="RIV47446.1"/>
    </source>
</evidence>
<dbReference type="EMBL" id="QXFI01000006">
    <property type="protein sequence ID" value="RIV47446.1"/>
    <property type="molecule type" value="Genomic_DNA"/>
</dbReference>
<evidence type="ECO:0000259" key="7">
    <source>
        <dbReference type="Pfam" id="PF00881"/>
    </source>
</evidence>
<comment type="cofactor">
    <cofactor evidence="1">
        <name>FMN</name>
        <dbReference type="ChEBI" id="CHEBI:58210"/>
    </cofactor>
</comment>
<dbReference type="OrthoDB" id="9809288at2"/>
<dbReference type="Gene3D" id="3.40.109.10">
    <property type="entry name" value="NADH Oxidase"/>
    <property type="match status" value="1"/>
</dbReference>
<gene>
    <name evidence="8" type="ORF">D2V05_00700</name>
    <name evidence="9" type="ORF">FQ017_00690</name>
</gene>
<evidence type="ECO:0000256" key="6">
    <source>
        <dbReference type="ARBA" id="ARBA00023002"/>
    </source>
</evidence>
<evidence type="ECO:0000256" key="3">
    <source>
        <dbReference type="ARBA" id="ARBA00022630"/>
    </source>
</evidence>
<reference evidence="9 11" key="2">
    <citation type="submission" date="2019-07" db="EMBL/GenBank/DDBJ databases">
        <title>Draft genome of two Muricauda strains isolated from deep sea.</title>
        <authorList>
            <person name="Sun C."/>
        </authorList>
    </citation>
    <scope>NUCLEOTIDE SEQUENCE [LARGE SCALE GENOMIC DNA]</scope>
    <source>
        <strain evidence="9 11">72</strain>
    </source>
</reference>
<dbReference type="PANTHER" id="PTHR43673">
    <property type="entry name" value="NAD(P)H NITROREDUCTASE YDGI-RELATED"/>
    <property type="match status" value="1"/>
</dbReference>
<evidence type="ECO:0000256" key="2">
    <source>
        <dbReference type="ARBA" id="ARBA00007118"/>
    </source>
</evidence>
<feature type="domain" description="Nitroreductase" evidence="7">
    <location>
        <begin position="8"/>
        <end position="173"/>
    </location>
</feature>
<reference evidence="8 10" key="1">
    <citation type="submission" date="2018-08" db="EMBL/GenBank/DDBJ databases">
        <title>Proposal of Muricauda 72 sp.nov. and Muricauda NH166 sp.nov., isolated from seawater.</title>
        <authorList>
            <person name="Cheng H."/>
            <person name="Wu Y.-H."/>
            <person name="Guo L.-L."/>
            <person name="Xu X.-W."/>
        </authorList>
    </citation>
    <scope>NUCLEOTIDE SEQUENCE [LARGE SCALE GENOMIC DNA]</scope>
    <source>
        <strain evidence="8 10">72</strain>
    </source>
</reference>
<evidence type="ECO:0000256" key="5">
    <source>
        <dbReference type="ARBA" id="ARBA00022857"/>
    </source>
</evidence>
<dbReference type="InterPro" id="IPR029479">
    <property type="entry name" value="Nitroreductase"/>
</dbReference>
<comment type="similarity">
    <text evidence="2">Belongs to the nitroreductase family.</text>
</comment>
<evidence type="ECO:0000313" key="11">
    <source>
        <dbReference type="Proteomes" id="UP000321621"/>
    </source>
</evidence>
<dbReference type="Pfam" id="PF00881">
    <property type="entry name" value="Nitroreductase"/>
    <property type="match status" value="1"/>
</dbReference>
<keyword evidence="6" id="KW-0560">Oxidoreductase</keyword>
<keyword evidence="3" id="KW-0285">Flavoprotein</keyword>
<dbReference type="Proteomes" id="UP000266691">
    <property type="component" value="Unassembled WGS sequence"/>
</dbReference>
<protein>
    <submittedName>
        <fullName evidence="8">NAD(P)H-dependent oxidoreductase</fullName>
    </submittedName>
</protein>
<comment type="caution">
    <text evidence="8">The sequence shown here is derived from an EMBL/GenBank/DDBJ whole genome shotgun (WGS) entry which is preliminary data.</text>
</comment>
<sequence>MDFLHLAEQRYTTKKYNPDQKIPEDRIRALKNILRLSPSSINSQPWRFVFVSDEAIKEELAKQSFFNEQKIKDASHLVVFTVVNDINKFEEQIEKHLQPGSVGYFKQFLKPLPEDQIKSWLSHQVYLSLGFFLGACASMGIDSTPMEGIQKEGYDSILKLDGYTTLFAVAIGYRDEDDANQPALKQKSRMDLEAVVQSL</sequence>
<keyword evidence="5" id="KW-0521">NADP</keyword>
<name>A0A3A1NNB7_9FLAO</name>
<accession>A0A3A1NNB7</accession>
<organism evidence="8 10">
    <name type="scientific">Flagellimonas pelagia</name>
    <dbReference type="NCBI Taxonomy" id="2306998"/>
    <lineage>
        <taxon>Bacteria</taxon>
        <taxon>Pseudomonadati</taxon>
        <taxon>Bacteroidota</taxon>
        <taxon>Flavobacteriia</taxon>
        <taxon>Flavobacteriales</taxon>
        <taxon>Flavobacteriaceae</taxon>
        <taxon>Flagellimonas</taxon>
    </lineage>
</organism>
<keyword evidence="4" id="KW-0288">FMN</keyword>